<keyword evidence="2" id="KW-1185">Reference proteome</keyword>
<proteinExistence type="predicted"/>
<comment type="caution">
    <text evidence="1">The sequence shown here is derived from an EMBL/GenBank/DDBJ whole genome shotgun (WGS) entry which is preliminary data.</text>
</comment>
<sequence>ILQNYLKYNQQKVAGRVIFASTSSPYGYKISTLKHTRFPDSMAIYIHPKLDKVSFITVMLELLKPFVDPTKIKCLIIVISTEEDKTFDFKIIKETAEAYSVGLNIIGGSAHNIMLDLTWENAASVIFNRIHEIVVNKE</sequence>
<dbReference type="AlphaFoldDB" id="A0A9W4T0L3"/>
<protein>
    <submittedName>
        <fullName evidence="1">15734_t:CDS:1</fullName>
    </submittedName>
</protein>
<reference evidence="1" key="1">
    <citation type="submission" date="2022-08" db="EMBL/GenBank/DDBJ databases">
        <authorList>
            <person name="Kallberg Y."/>
            <person name="Tangrot J."/>
            <person name="Rosling A."/>
        </authorList>
    </citation>
    <scope>NUCLEOTIDE SEQUENCE</scope>
    <source>
        <strain evidence="1">Wild A</strain>
    </source>
</reference>
<organism evidence="1 2">
    <name type="scientific">Funneliformis geosporum</name>
    <dbReference type="NCBI Taxonomy" id="1117311"/>
    <lineage>
        <taxon>Eukaryota</taxon>
        <taxon>Fungi</taxon>
        <taxon>Fungi incertae sedis</taxon>
        <taxon>Mucoromycota</taxon>
        <taxon>Glomeromycotina</taxon>
        <taxon>Glomeromycetes</taxon>
        <taxon>Glomerales</taxon>
        <taxon>Glomeraceae</taxon>
        <taxon>Funneliformis</taxon>
    </lineage>
</organism>
<name>A0A9W4T0L3_9GLOM</name>
<accession>A0A9W4T0L3</accession>
<feature type="non-terminal residue" evidence="1">
    <location>
        <position position="138"/>
    </location>
</feature>
<evidence type="ECO:0000313" key="1">
    <source>
        <dbReference type="EMBL" id="CAI2187410.1"/>
    </source>
</evidence>
<dbReference type="Proteomes" id="UP001153678">
    <property type="component" value="Unassembled WGS sequence"/>
</dbReference>
<dbReference type="EMBL" id="CAMKVN010004620">
    <property type="protein sequence ID" value="CAI2187410.1"/>
    <property type="molecule type" value="Genomic_DNA"/>
</dbReference>
<dbReference type="OrthoDB" id="8119704at2759"/>
<gene>
    <name evidence="1" type="ORF">FWILDA_LOCUS13067</name>
</gene>
<evidence type="ECO:0000313" key="2">
    <source>
        <dbReference type="Proteomes" id="UP001153678"/>
    </source>
</evidence>